<dbReference type="InterPro" id="IPR009636">
    <property type="entry name" value="SCAF"/>
</dbReference>
<evidence type="ECO:0000313" key="4">
    <source>
        <dbReference type="Proteomes" id="UP001575622"/>
    </source>
</evidence>
<comment type="caution">
    <text evidence="3">The sequence shown here is derived from an EMBL/GenBank/DDBJ whole genome shotgun (WGS) entry which is preliminary data.</text>
</comment>
<evidence type="ECO:0000256" key="2">
    <source>
        <dbReference type="SAM" id="MobiDB-lite"/>
    </source>
</evidence>
<keyword evidence="4" id="KW-1185">Reference proteome</keyword>
<protein>
    <submittedName>
        <fullName evidence="3">Phage scaffolding protein</fullName>
    </submittedName>
</protein>
<keyword evidence="1" id="KW-0175">Coiled coil</keyword>
<evidence type="ECO:0000256" key="1">
    <source>
        <dbReference type="SAM" id="Coils"/>
    </source>
</evidence>
<dbReference type="Pfam" id="PF06810">
    <property type="entry name" value="Phage_scaffold"/>
    <property type="match status" value="1"/>
</dbReference>
<accession>A0ABV4UT18</accession>
<proteinExistence type="predicted"/>
<dbReference type="EMBL" id="JBHDLN010000001">
    <property type="protein sequence ID" value="MFB0840968.1"/>
    <property type="molecule type" value="Genomic_DNA"/>
</dbReference>
<organism evidence="3 4">
    <name type="scientific">Paenibacillus oleatilyticus</name>
    <dbReference type="NCBI Taxonomy" id="2594886"/>
    <lineage>
        <taxon>Bacteria</taxon>
        <taxon>Bacillati</taxon>
        <taxon>Bacillota</taxon>
        <taxon>Bacilli</taxon>
        <taxon>Bacillales</taxon>
        <taxon>Paenibacillaceae</taxon>
        <taxon>Paenibacillus</taxon>
    </lineage>
</organism>
<gene>
    <name evidence="3" type="ORF">ACEU3E_02185</name>
</gene>
<dbReference type="Proteomes" id="UP001575622">
    <property type="component" value="Unassembled WGS sequence"/>
</dbReference>
<reference evidence="3 4" key="1">
    <citation type="submission" date="2024-09" db="EMBL/GenBank/DDBJ databases">
        <authorList>
            <person name="Makale K.P.P."/>
            <person name="Makhzoum A."/>
            <person name="Rantong G."/>
            <person name="Rahube T.O."/>
        </authorList>
    </citation>
    <scope>NUCLEOTIDE SEQUENCE [LARGE SCALE GENOMIC DNA]</scope>
    <source>
        <strain evidence="3 4">KM_D13</strain>
    </source>
</reference>
<evidence type="ECO:0000313" key="3">
    <source>
        <dbReference type="EMBL" id="MFB0840968.1"/>
    </source>
</evidence>
<sequence>MEWLEKLLEGKGLSNDQIKAIVSGVEDNYRGYVPKHRFDEINEVKKQLETDMKDRDKQLAELKKSAGDNEELTKQIEQLQADNKAAAEKHEAAMTELRMSTAVKLALTGEVHDPDIVTNLLDKTKIELGEDGSIKAGLEDQIKGLRESKAFLFVQKEEKPKQPQFKGILPADGRDNNGGEQQSQGGGLNAAIAAHYSNQN</sequence>
<feature type="coiled-coil region" evidence="1">
    <location>
        <begin position="45"/>
        <end position="96"/>
    </location>
</feature>
<feature type="region of interest" description="Disordered" evidence="2">
    <location>
        <begin position="157"/>
        <end position="200"/>
    </location>
</feature>
<dbReference type="RefSeq" id="WP_373948302.1">
    <property type="nucleotide sequence ID" value="NZ_JBHDLN010000001.1"/>
</dbReference>
<name>A0ABV4UT18_9BACL</name>